<keyword evidence="2" id="KW-1185">Reference proteome</keyword>
<reference evidence="1 2" key="1">
    <citation type="submission" date="2012-01" db="EMBL/GenBank/DDBJ databases">
        <title>Complete sequence of Desulfotomaculum gibsoniae DSM 7213.</title>
        <authorList>
            <consortium name="US DOE Joint Genome Institute"/>
            <person name="Lucas S."/>
            <person name="Han J."/>
            <person name="Lapidus A."/>
            <person name="Cheng J.-F."/>
            <person name="Goodwin L."/>
            <person name="Pitluck S."/>
            <person name="Peters L."/>
            <person name="Ovchinnikova G."/>
            <person name="Teshima H."/>
            <person name="Detter J.C."/>
            <person name="Han C."/>
            <person name="Tapia R."/>
            <person name="Land M."/>
            <person name="Hauser L."/>
            <person name="Kyrpides N."/>
            <person name="Ivanova N."/>
            <person name="Pagani I."/>
            <person name="Parshina S."/>
            <person name="Plugge C."/>
            <person name="Muyzer G."/>
            <person name="Kuever J."/>
            <person name="Ivanova A."/>
            <person name="Nazina T."/>
            <person name="Klenk H.-P."/>
            <person name="Brambilla E."/>
            <person name="Spring S."/>
            <person name="Stams A.F."/>
            <person name="Woyke T."/>
        </authorList>
    </citation>
    <scope>NUCLEOTIDE SEQUENCE [LARGE SCALE GENOMIC DNA]</scope>
    <source>
        <strain evidence="1 2">DSM 7213</strain>
    </source>
</reference>
<dbReference type="EMBL" id="CP003273">
    <property type="protein sequence ID" value="AGL01682.1"/>
    <property type="molecule type" value="Genomic_DNA"/>
</dbReference>
<dbReference type="OrthoDB" id="1924973at2"/>
<dbReference type="HOGENOM" id="CLU_189781_3_2_9"/>
<evidence type="ECO:0008006" key="3">
    <source>
        <dbReference type="Google" id="ProtNLM"/>
    </source>
</evidence>
<evidence type="ECO:0000313" key="1">
    <source>
        <dbReference type="EMBL" id="AGL01682.1"/>
    </source>
</evidence>
<evidence type="ECO:0000313" key="2">
    <source>
        <dbReference type="Proteomes" id="UP000013520"/>
    </source>
</evidence>
<dbReference type="InterPro" id="IPR025906">
    <property type="entry name" value="YjfB_motility"/>
</dbReference>
<dbReference type="KEGG" id="dgi:Desgi_2256"/>
<organism evidence="1 2">
    <name type="scientific">Desulfoscipio gibsoniae DSM 7213</name>
    <dbReference type="NCBI Taxonomy" id="767817"/>
    <lineage>
        <taxon>Bacteria</taxon>
        <taxon>Bacillati</taxon>
        <taxon>Bacillota</taxon>
        <taxon>Clostridia</taxon>
        <taxon>Eubacteriales</taxon>
        <taxon>Desulfallaceae</taxon>
        <taxon>Desulfoscipio</taxon>
    </lineage>
</organism>
<dbReference type="Pfam" id="PF14070">
    <property type="entry name" value="YjfB_motility"/>
    <property type="match status" value="1"/>
</dbReference>
<accession>R4KJ81</accession>
<dbReference type="AlphaFoldDB" id="R4KJ81"/>
<sequence length="67" mass="7242">MDIAALSIIKNQVQLKQDVGITVLKKAMDTAEQGSTLVNQMFDKVHQGNIATQAKLPHLGNNINTLA</sequence>
<proteinExistence type="predicted"/>
<gene>
    <name evidence="1" type="ORF">Desgi_2256</name>
</gene>
<dbReference type="RefSeq" id="WP_006522116.1">
    <property type="nucleotide sequence ID" value="NC_021184.1"/>
</dbReference>
<dbReference type="Proteomes" id="UP000013520">
    <property type="component" value="Chromosome"/>
</dbReference>
<name>R4KJ81_9FIRM</name>
<protein>
    <recommendedName>
        <fullName evidence="3">Motility protein</fullName>
    </recommendedName>
</protein>